<dbReference type="GO" id="GO:0016887">
    <property type="term" value="F:ATP hydrolysis activity"/>
    <property type="evidence" value="ECO:0007669"/>
    <property type="project" value="UniProtKB-UniRule"/>
</dbReference>
<comment type="function">
    <text evidence="6">ATPase that binds to both the 70S ribosome and the 50S ribosomal subunit in a nucleotide-independent manner.</text>
</comment>
<dbReference type="Pfam" id="PF06071">
    <property type="entry name" value="YchF-GTPase_C"/>
    <property type="match status" value="1"/>
</dbReference>
<dbReference type="GO" id="GO:0043023">
    <property type="term" value="F:ribosomal large subunit binding"/>
    <property type="evidence" value="ECO:0007669"/>
    <property type="project" value="UniProtKB-UniRule"/>
</dbReference>
<evidence type="ECO:0000259" key="8">
    <source>
        <dbReference type="PROSITE" id="PS51880"/>
    </source>
</evidence>
<dbReference type="GO" id="GO:0005525">
    <property type="term" value="F:GTP binding"/>
    <property type="evidence" value="ECO:0007669"/>
    <property type="project" value="InterPro"/>
</dbReference>
<evidence type="ECO:0000313" key="10">
    <source>
        <dbReference type="Proteomes" id="UP000002217"/>
    </source>
</evidence>
<dbReference type="Gene3D" id="3.40.50.300">
    <property type="entry name" value="P-loop containing nucleotide triphosphate hydrolases"/>
    <property type="match status" value="1"/>
</dbReference>
<dbReference type="HOGENOM" id="CLU_018395_0_1_9"/>
<evidence type="ECO:0000313" key="9">
    <source>
        <dbReference type="EMBL" id="ACV64324.1"/>
    </source>
</evidence>
<reference evidence="9 10" key="1">
    <citation type="journal article" date="2009" name="Stand. Genomic Sci.">
        <title>Complete genome sequence of Desulfotomaculum acetoxidans type strain (5575).</title>
        <authorList>
            <person name="Spring S."/>
            <person name="Lapidus A."/>
            <person name="Schroder M."/>
            <person name="Gleim D."/>
            <person name="Sims D."/>
            <person name="Meincke L."/>
            <person name="Glavina Del Rio T."/>
            <person name="Tice H."/>
            <person name="Copeland A."/>
            <person name="Cheng J.F."/>
            <person name="Lucas S."/>
            <person name="Chen F."/>
            <person name="Nolan M."/>
            <person name="Bruce D."/>
            <person name="Goodwin L."/>
            <person name="Pitluck S."/>
            <person name="Ivanova N."/>
            <person name="Mavromatis K."/>
            <person name="Mikhailova N."/>
            <person name="Pati A."/>
            <person name="Chen A."/>
            <person name="Palaniappan K."/>
            <person name="Land M."/>
            <person name="Hauser L."/>
            <person name="Chang Y.J."/>
            <person name="Jeffries C.D."/>
            <person name="Chain P."/>
            <person name="Saunders E."/>
            <person name="Brettin T."/>
            <person name="Detter J.C."/>
            <person name="Goker M."/>
            <person name="Bristow J."/>
            <person name="Eisen J.A."/>
            <person name="Markowitz V."/>
            <person name="Hugenholtz P."/>
            <person name="Kyrpides N.C."/>
            <person name="Klenk H.P."/>
            <person name="Han C."/>
        </authorList>
    </citation>
    <scope>NUCLEOTIDE SEQUENCE [LARGE SCALE GENOMIC DNA]</scope>
    <source>
        <strain evidence="10">ATCC 49208 / DSM 771 / VKM B-1644</strain>
    </source>
</reference>
<dbReference type="eggNOG" id="COG0012">
    <property type="taxonomic scope" value="Bacteria"/>
</dbReference>
<keyword evidence="3 6" id="KW-0547">Nucleotide-binding</keyword>
<dbReference type="FunFam" id="1.10.150.300:FF:000001">
    <property type="entry name" value="Ribosome-binding ATPase YchF"/>
    <property type="match status" value="1"/>
</dbReference>
<keyword evidence="2" id="KW-0479">Metal-binding</keyword>
<dbReference type="InterPro" id="IPR031167">
    <property type="entry name" value="G_OBG"/>
</dbReference>
<gene>
    <name evidence="6" type="primary">ychF</name>
    <name evidence="9" type="ordered locus">Dtox_3612</name>
</gene>
<dbReference type="EMBL" id="CP001720">
    <property type="protein sequence ID" value="ACV64324.1"/>
    <property type="molecule type" value="Genomic_DNA"/>
</dbReference>
<dbReference type="InterPro" id="IPR013029">
    <property type="entry name" value="YchF_C"/>
</dbReference>
<dbReference type="SUPFAM" id="SSF81271">
    <property type="entry name" value="TGS-like"/>
    <property type="match status" value="1"/>
</dbReference>
<sequence length="364" mass="40736">MALTTALIGLPLVGKTTLFNLLTGSSMEISEFFSGKTETSTGMAKIPDRRIRYLSEMYKPKKTTFAEIQISDVPGLVRGASQGKGVGNQFLNAIRNVEILVQVVRAFENKDIAHADETIDPLRDVETIDMELLLADMDVVEKRIERIKGSKKIKKEDAAELEVLQKIMAGLENETPIHNLGLSEEEKDMLKNYSFLTEKPVILVINIDESQFKAKSYPQKEALSQLAAEKNIPLIEVCGKIEMEISQLPEEDKEIFLEDLGITESGIDLLAKAAYDHLNLMPFFTSGEDEVKAWTIEKGTNAKKAAGKIHSDIERGFIRAEVVKFDDLERLGSMAKIKESGLHRLEGKEYIVQDGDIINFRFNV</sequence>
<keyword evidence="10" id="KW-1185">Reference proteome</keyword>
<feature type="domain" description="OBG-type G" evidence="7">
    <location>
        <begin position="1"/>
        <end position="257"/>
    </location>
</feature>
<dbReference type="PANTHER" id="PTHR23305:SF18">
    <property type="entry name" value="OBG-TYPE G DOMAIN-CONTAINING PROTEIN"/>
    <property type="match status" value="1"/>
</dbReference>
<keyword evidence="5" id="KW-0460">Magnesium</keyword>
<dbReference type="OrthoDB" id="9807318at2"/>
<evidence type="ECO:0000256" key="1">
    <source>
        <dbReference type="ARBA" id="ARBA00001946"/>
    </source>
</evidence>
<dbReference type="InterPro" id="IPR004396">
    <property type="entry name" value="ATPase_YchF/OLA1"/>
</dbReference>
<protein>
    <recommendedName>
        <fullName evidence="6">Ribosome-binding ATPase YchF</fullName>
    </recommendedName>
</protein>
<dbReference type="RefSeq" id="WP_015759011.1">
    <property type="nucleotide sequence ID" value="NC_013216.1"/>
</dbReference>
<dbReference type="InterPro" id="IPR027417">
    <property type="entry name" value="P-loop_NTPase"/>
</dbReference>
<dbReference type="InterPro" id="IPR006073">
    <property type="entry name" value="GTP-bd"/>
</dbReference>
<dbReference type="FunFam" id="3.10.20.30:FF:000001">
    <property type="entry name" value="Ribosome-binding ATPase YchF"/>
    <property type="match status" value="1"/>
</dbReference>
<dbReference type="InterPro" id="IPR023192">
    <property type="entry name" value="TGS-like_dom_sf"/>
</dbReference>
<dbReference type="InterPro" id="IPR012676">
    <property type="entry name" value="TGS-like"/>
</dbReference>
<keyword evidence="4 6" id="KW-0067">ATP-binding</keyword>
<dbReference type="NCBIfam" id="TIGR00092">
    <property type="entry name" value="redox-regulated ATPase YchF"/>
    <property type="match status" value="1"/>
</dbReference>
<evidence type="ECO:0000256" key="5">
    <source>
        <dbReference type="ARBA" id="ARBA00022842"/>
    </source>
</evidence>
<dbReference type="AlphaFoldDB" id="C8VW37"/>
<evidence type="ECO:0000256" key="6">
    <source>
        <dbReference type="HAMAP-Rule" id="MF_00944"/>
    </source>
</evidence>
<comment type="caution">
    <text evidence="6">Lacks conserved residue(s) required for the propagation of feature annotation.</text>
</comment>
<comment type="cofactor">
    <cofactor evidence="1">
        <name>Mg(2+)</name>
        <dbReference type="ChEBI" id="CHEBI:18420"/>
    </cofactor>
</comment>
<dbReference type="InterPro" id="IPR004095">
    <property type="entry name" value="TGS"/>
</dbReference>
<dbReference type="HAMAP" id="MF_00944">
    <property type="entry name" value="YchF_OLA1_ATPase"/>
    <property type="match status" value="1"/>
</dbReference>
<dbReference type="PROSITE" id="PS51880">
    <property type="entry name" value="TGS"/>
    <property type="match status" value="1"/>
</dbReference>
<dbReference type="PRINTS" id="PR00326">
    <property type="entry name" value="GTP1OBG"/>
</dbReference>
<dbReference type="PANTHER" id="PTHR23305">
    <property type="entry name" value="OBG GTPASE FAMILY"/>
    <property type="match status" value="1"/>
</dbReference>
<dbReference type="PROSITE" id="PS51710">
    <property type="entry name" value="G_OBG"/>
    <property type="match status" value="1"/>
</dbReference>
<dbReference type="SUPFAM" id="SSF52540">
    <property type="entry name" value="P-loop containing nucleoside triphosphate hydrolases"/>
    <property type="match status" value="1"/>
</dbReference>
<dbReference type="Proteomes" id="UP000002217">
    <property type="component" value="Chromosome"/>
</dbReference>
<evidence type="ECO:0000256" key="2">
    <source>
        <dbReference type="ARBA" id="ARBA00022723"/>
    </source>
</evidence>
<organism evidence="9 10">
    <name type="scientific">Desulfofarcimen acetoxidans (strain ATCC 49208 / DSM 771 / KCTC 5769 / VKM B-1644 / 5575)</name>
    <name type="common">Desulfotomaculum acetoxidans</name>
    <dbReference type="NCBI Taxonomy" id="485916"/>
    <lineage>
        <taxon>Bacteria</taxon>
        <taxon>Bacillati</taxon>
        <taxon>Bacillota</taxon>
        <taxon>Clostridia</taxon>
        <taxon>Eubacteriales</taxon>
        <taxon>Peptococcaceae</taxon>
        <taxon>Desulfofarcimen</taxon>
    </lineage>
</organism>
<dbReference type="STRING" id="485916.Dtox_3612"/>
<dbReference type="InterPro" id="IPR012675">
    <property type="entry name" value="Beta-grasp_dom_sf"/>
</dbReference>
<dbReference type="PIRSF" id="PIRSF006641">
    <property type="entry name" value="CHP00092"/>
    <property type="match status" value="1"/>
</dbReference>
<dbReference type="GO" id="GO:0005524">
    <property type="term" value="F:ATP binding"/>
    <property type="evidence" value="ECO:0007669"/>
    <property type="project" value="UniProtKB-UniRule"/>
</dbReference>
<dbReference type="Gene3D" id="3.10.20.30">
    <property type="match status" value="1"/>
</dbReference>
<accession>C8VW37</accession>
<proteinExistence type="inferred from homology"/>
<name>C8VW37_DESAS</name>
<dbReference type="GO" id="GO:0005737">
    <property type="term" value="C:cytoplasm"/>
    <property type="evidence" value="ECO:0007669"/>
    <property type="project" value="TreeGrafter"/>
</dbReference>
<evidence type="ECO:0000259" key="7">
    <source>
        <dbReference type="PROSITE" id="PS51710"/>
    </source>
</evidence>
<dbReference type="CDD" id="cd04867">
    <property type="entry name" value="TGS_YchF_OLA1"/>
    <property type="match status" value="1"/>
</dbReference>
<dbReference type="Gene3D" id="1.10.150.300">
    <property type="entry name" value="TGS-like domain"/>
    <property type="match status" value="1"/>
</dbReference>
<evidence type="ECO:0000256" key="4">
    <source>
        <dbReference type="ARBA" id="ARBA00022840"/>
    </source>
</evidence>
<evidence type="ECO:0000256" key="3">
    <source>
        <dbReference type="ARBA" id="ARBA00022741"/>
    </source>
</evidence>
<feature type="domain" description="TGS" evidence="8">
    <location>
        <begin position="279"/>
        <end position="362"/>
    </location>
</feature>
<dbReference type="Pfam" id="PF01926">
    <property type="entry name" value="MMR_HSR1"/>
    <property type="match status" value="1"/>
</dbReference>
<comment type="similarity">
    <text evidence="6">Belongs to the TRAFAC class OBG-HflX-like GTPase superfamily. OBG GTPase family. YchF/OLA1 subfamily.</text>
</comment>
<dbReference type="KEGG" id="dae:Dtox_3612"/>
<dbReference type="GO" id="GO:0046872">
    <property type="term" value="F:metal ion binding"/>
    <property type="evidence" value="ECO:0007669"/>
    <property type="project" value="UniProtKB-KW"/>
</dbReference>